<evidence type="ECO:0000313" key="2">
    <source>
        <dbReference type="EMBL" id="GAA0147508.1"/>
    </source>
</evidence>
<dbReference type="AlphaFoldDB" id="A0AAV3P8I8"/>
<feature type="compositionally biased region" description="Gly residues" evidence="1">
    <location>
        <begin position="137"/>
        <end position="146"/>
    </location>
</feature>
<comment type="caution">
    <text evidence="2">The sequence shown here is derived from an EMBL/GenBank/DDBJ whole genome shotgun (WGS) entry which is preliminary data.</text>
</comment>
<gene>
    <name evidence="2" type="ORF">LIER_07191</name>
</gene>
<reference evidence="2 3" key="1">
    <citation type="submission" date="2024-01" db="EMBL/GenBank/DDBJ databases">
        <title>The complete chloroplast genome sequence of Lithospermum erythrorhizon: insights into the phylogenetic relationship among Boraginaceae species and the maternal lineages of purple gromwells.</title>
        <authorList>
            <person name="Okada T."/>
            <person name="Watanabe K."/>
        </authorList>
    </citation>
    <scope>NUCLEOTIDE SEQUENCE [LARGE SCALE GENOMIC DNA]</scope>
</reference>
<feature type="region of interest" description="Disordered" evidence="1">
    <location>
        <begin position="126"/>
        <end position="155"/>
    </location>
</feature>
<evidence type="ECO:0000256" key="1">
    <source>
        <dbReference type="SAM" id="MobiDB-lite"/>
    </source>
</evidence>
<name>A0AAV3P8I8_LITER</name>
<accession>A0AAV3P8I8</accession>
<dbReference type="EMBL" id="BAABME010001091">
    <property type="protein sequence ID" value="GAA0147508.1"/>
    <property type="molecule type" value="Genomic_DNA"/>
</dbReference>
<protein>
    <recommendedName>
        <fullName evidence="4">Retrotransposon gag domain-containing protein</fullName>
    </recommendedName>
</protein>
<proteinExistence type="predicted"/>
<evidence type="ECO:0000313" key="3">
    <source>
        <dbReference type="Proteomes" id="UP001454036"/>
    </source>
</evidence>
<organism evidence="2 3">
    <name type="scientific">Lithospermum erythrorhizon</name>
    <name type="common">Purple gromwell</name>
    <name type="synonym">Lithospermum officinale var. erythrorhizon</name>
    <dbReference type="NCBI Taxonomy" id="34254"/>
    <lineage>
        <taxon>Eukaryota</taxon>
        <taxon>Viridiplantae</taxon>
        <taxon>Streptophyta</taxon>
        <taxon>Embryophyta</taxon>
        <taxon>Tracheophyta</taxon>
        <taxon>Spermatophyta</taxon>
        <taxon>Magnoliopsida</taxon>
        <taxon>eudicotyledons</taxon>
        <taxon>Gunneridae</taxon>
        <taxon>Pentapetalae</taxon>
        <taxon>asterids</taxon>
        <taxon>lamiids</taxon>
        <taxon>Boraginales</taxon>
        <taxon>Boraginaceae</taxon>
        <taxon>Boraginoideae</taxon>
        <taxon>Lithospermeae</taxon>
        <taxon>Lithospermum</taxon>
    </lineage>
</organism>
<feature type="compositionally biased region" description="Low complexity" evidence="1">
    <location>
        <begin position="14"/>
        <end position="34"/>
    </location>
</feature>
<feature type="region of interest" description="Disordered" evidence="1">
    <location>
        <begin position="1"/>
        <end position="34"/>
    </location>
</feature>
<keyword evidence="3" id="KW-1185">Reference proteome</keyword>
<evidence type="ECO:0008006" key="4">
    <source>
        <dbReference type="Google" id="ProtNLM"/>
    </source>
</evidence>
<dbReference type="Proteomes" id="UP001454036">
    <property type="component" value="Unassembled WGS sequence"/>
</dbReference>
<sequence length="232" mass="25258">MTNKLDNPIDLPENPITPTTGNSSNNNPLVPLPNDSDVARKSFPHYEEAKPLWDMLCRHYTITNDQRKQDLKHELAVCSTMSVVAYFGRLKKLWDDLAASNLIPACVCGLEATCFGKHGFPDWWGDHPQARGRRGSGKGLTRGRGGAAPPRPHAAEARAVAYSGASDGGRLEAMPGVSPDQLKQLLSLLDSSTVSMPDYRLTGKPLSNLWIVDSGTSNHVTGPSIEDADWTR</sequence>